<evidence type="ECO:0000313" key="2">
    <source>
        <dbReference type="Proteomes" id="UP001364224"/>
    </source>
</evidence>
<dbReference type="Proteomes" id="UP001364224">
    <property type="component" value="Unassembled WGS sequence"/>
</dbReference>
<organism evidence="1 2">
    <name type="scientific">Bradyrhizobium algeriense</name>
    <dbReference type="NCBI Taxonomy" id="634784"/>
    <lineage>
        <taxon>Bacteria</taxon>
        <taxon>Pseudomonadati</taxon>
        <taxon>Pseudomonadota</taxon>
        <taxon>Alphaproteobacteria</taxon>
        <taxon>Hyphomicrobiales</taxon>
        <taxon>Nitrobacteraceae</taxon>
        <taxon>Bradyrhizobium</taxon>
    </lineage>
</organism>
<gene>
    <name evidence="1" type="ORF">V1286_007786</name>
</gene>
<comment type="caution">
    <text evidence="1">The sequence shown here is derived from an EMBL/GenBank/DDBJ whole genome shotgun (WGS) entry which is preliminary data.</text>
</comment>
<protein>
    <submittedName>
        <fullName evidence="1">Uncharacterized protein</fullName>
    </submittedName>
</protein>
<proteinExistence type="predicted"/>
<sequence length="39" mass="4175">MAGVAADRKGGRPPTQALLHQVLRLFGSYSTEPGANFLF</sequence>
<evidence type="ECO:0000313" key="1">
    <source>
        <dbReference type="EMBL" id="MEH2560257.1"/>
    </source>
</evidence>
<reference evidence="1 2" key="1">
    <citation type="submission" date="2024-02" db="EMBL/GenBank/DDBJ databases">
        <title>Adaptive strategies in a cosmopolitan and abundant soil bacterium.</title>
        <authorList>
            <person name="Carini P."/>
        </authorList>
    </citation>
    <scope>NUCLEOTIDE SEQUENCE [LARGE SCALE GENOMIC DNA]</scope>
    <source>
        <strain evidence="1 2">AZCC 1608</strain>
    </source>
</reference>
<accession>A0ABU8BQ72</accession>
<keyword evidence="2" id="KW-1185">Reference proteome</keyword>
<dbReference type="EMBL" id="JAZHRV010000001">
    <property type="protein sequence ID" value="MEH2560257.1"/>
    <property type="molecule type" value="Genomic_DNA"/>
</dbReference>
<name>A0ABU8BQ72_9BRAD</name>